<dbReference type="GO" id="GO:0009653">
    <property type="term" value="P:anatomical structure morphogenesis"/>
    <property type="evidence" value="ECO:0007669"/>
    <property type="project" value="TreeGrafter"/>
</dbReference>
<dbReference type="GO" id="GO:0009888">
    <property type="term" value="P:tissue development"/>
    <property type="evidence" value="ECO:0007669"/>
    <property type="project" value="UniProtKB-ARBA"/>
</dbReference>
<evidence type="ECO:0000256" key="3">
    <source>
        <dbReference type="ARBA" id="ARBA00022553"/>
    </source>
</evidence>
<organism evidence="14 16">
    <name type="scientific">Oncorhynchus mykiss</name>
    <name type="common">Rainbow trout</name>
    <name type="synonym">Salmo gairdneri</name>
    <dbReference type="NCBI Taxonomy" id="8022"/>
    <lineage>
        <taxon>Eukaryota</taxon>
        <taxon>Metazoa</taxon>
        <taxon>Chordata</taxon>
        <taxon>Craniata</taxon>
        <taxon>Vertebrata</taxon>
        <taxon>Euteleostomi</taxon>
        <taxon>Actinopterygii</taxon>
        <taxon>Neopterygii</taxon>
        <taxon>Teleostei</taxon>
        <taxon>Protacanthopterygii</taxon>
        <taxon>Salmoniformes</taxon>
        <taxon>Salmonidae</taxon>
        <taxon>Salmoninae</taxon>
        <taxon>Oncorhynchus</taxon>
    </lineage>
</organism>
<dbReference type="FunFam" id="1.10.10.10:FF:000016">
    <property type="entry name" value="Forkhead box protein I1"/>
    <property type="match status" value="1"/>
</dbReference>
<feature type="compositionally biased region" description="Low complexity" evidence="12">
    <location>
        <begin position="19"/>
        <end position="38"/>
    </location>
</feature>
<dbReference type="GO" id="GO:0000981">
    <property type="term" value="F:DNA-binding transcription factor activity, RNA polymerase II-specific"/>
    <property type="evidence" value="ECO:0007669"/>
    <property type="project" value="TreeGrafter"/>
</dbReference>
<dbReference type="SMART" id="SM00339">
    <property type="entry name" value="FH"/>
    <property type="match status" value="1"/>
</dbReference>
<feature type="compositionally biased region" description="Basic and acidic residues" evidence="12">
    <location>
        <begin position="1"/>
        <end position="10"/>
    </location>
</feature>
<keyword evidence="17" id="KW-1185">Reference proteome</keyword>
<dbReference type="GO" id="GO:0005634">
    <property type="term" value="C:nucleus"/>
    <property type="evidence" value="ECO:0007669"/>
    <property type="project" value="UniProtKB-SubCell"/>
</dbReference>
<evidence type="ECO:0000313" key="15">
    <source>
        <dbReference type="Ensembl" id="ENSOMYP00000042467.1"/>
    </source>
</evidence>
<proteinExistence type="predicted"/>
<dbReference type="InterPro" id="IPR047515">
    <property type="entry name" value="FH_FOXL2"/>
</dbReference>
<evidence type="ECO:0000256" key="4">
    <source>
        <dbReference type="ARBA" id="ARBA00022782"/>
    </source>
</evidence>
<reference evidence="14" key="2">
    <citation type="submission" date="2014-03" db="EMBL/GenBank/DDBJ databases">
        <authorList>
            <person name="Genoscope - CEA"/>
        </authorList>
    </citation>
    <scope>NUCLEOTIDE SEQUENCE</scope>
</reference>
<name>A0A060W5C4_ONCMY</name>
<gene>
    <name evidence="15" type="primary">foxl2l</name>
    <name evidence="14" type="ORF">GSONMT00081849001</name>
</gene>
<comment type="subcellular location">
    <subcellularLocation>
        <location evidence="1 11">Nucleus</location>
    </subcellularLocation>
</comment>
<keyword evidence="2" id="KW-1017">Isopeptide bond</keyword>
<dbReference type="STRING" id="8022.A0A060W5C4"/>
<evidence type="ECO:0000256" key="10">
    <source>
        <dbReference type="ARBA" id="ARBA00034872"/>
    </source>
</evidence>
<sequence>MDKEDFHGEQQLDILDLTDSSSGMAKSKGSADSADSAAEGVDETDKARVGQTEKPPYSYVALIAMAIKESREKRLTLSGIYQFIISKFPYYEKNKKGWQNSIRHNLSLNECFLKVPREGGGDRKGNFWTLDPAFENMFEKGNYRRRRRVRRPYRPATVPYIAGTTCVDYPEHFYLQQKPVYVQAPFVSNPWTLSQPNSPQATSYSYPQSQPINGQVHSVSPNGYASSPVTYYHNHQFHATYSAYHRHASVVMPHNGCPCGGMTQPLSPGGGSTSQACYPQFSFAIQPEMPLAHSFE</sequence>
<dbReference type="InterPro" id="IPR030456">
    <property type="entry name" value="TF_fork_head_CS_2"/>
</dbReference>
<dbReference type="InterPro" id="IPR001766">
    <property type="entry name" value="Fork_head_dom"/>
</dbReference>
<dbReference type="InterPro" id="IPR036390">
    <property type="entry name" value="WH_DNA-bd_sf"/>
</dbReference>
<dbReference type="PRINTS" id="PR00053">
    <property type="entry name" value="FORKHEAD"/>
</dbReference>
<dbReference type="PROSITE" id="PS50039">
    <property type="entry name" value="FORK_HEAD_3"/>
    <property type="match status" value="1"/>
</dbReference>
<dbReference type="PANTHER" id="PTHR11829:SF411">
    <property type="entry name" value="FORKHEAD BOX PROTEIN L2"/>
    <property type="match status" value="1"/>
</dbReference>
<dbReference type="SUPFAM" id="SSF46785">
    <property type="entry name" value="Winged helix' DNA-binding domain"/>
    <property type="match status" value="1"/>
</dbReference>
<keyword evidence="8" id="KW-0804">Transcription</keyword>
<evidence type="ECO:0000256" key="9">
    <source>
        <dbReference type="ARBA" id="ARBA00023242"/>
    </source>
</evidence>
<dbReference type="PaxDb" id="8022-A0A060W5C4"/>
<reference evidence="15 17" key="3">
    <citation type="submission" date="2020-07" db="EMBL/GenBank/DDBJ databases">
        <title>A long reads based de novo assembly of the rainbow trout Arlee double haploid line genome.</title>
        <authorList>
            <person name="Gao G."/>
            <person name="Palti Y."/>
        </authorList>
    </citation>
    <scope>NUCLEOTIDE SEQUENCE [LARGE SCALE GENOMIC DNA]</scope>
</reference>
<dbReference type="InterPro" id="IPR036388">
    <property type="entry name" value="WH-like_DNA-bd_sf"/>
</dbReference>
<dbReference type="Proteomes" id="UP000694395">
    <property type="component" value="Chromosome 16"/>
</dbReference>
<evidence type="ECO:0000256" key="2">
    <source>
        <dbReference type="ARBA" id="ARBA00022499"/>
    </source>
</evidence>
<keyword evidence="9 11" id="KW-0539">Nucleus</keyword>
<feature type="domain" description="Fork-head" evidence="13">
    <location>
        <begin position="54"/>
        <end position="148"/>
    </location>
</feature>
<evidence type="ECO:0000256" key="12">
    <source>
        <dbReference type="SAM" id="MobiDB-lite"/>
    </source>
</evidence>
<accession>A0A060W5C4</accession>
<evidence type="ECO:0000256" key="1">
    <source>
        <dbReference type="ARBA" id="ARBA00004123"/>
    </source>
</evidence>
<protein>
    <recommendedName>
        <fullName evidence="10">Forkhead box protein L2</fullName>
    </recommendedName>
</protein>
<dbReference type="GO" id="GO:0030154">
    <property type="term" value="P:cell differentiation"/>
    <property type="evidence" value="ECO:0007669"/>
    <property type="project" value="UniProtKB-KW"/>
</dbReference>
<evidence type="ECO:0000259" key="13">
    <source>
        <dbReference type="PROSITE" id="PS50039"/>
    </source>
</evidence>
<evidence type="ECO:0000313" key="16">
    <source>
        <dbReference type="Proteomes" id="UP000193380"/>
    </source>
</evidence>
<dbReference type="InterPro" id="IPR050211">
    <property type="entry name" value="FOX_domain-containing"/>
</dbReference>
<feature type="DNA-binding region" description="Fork-head" evidence="11">
    <location>
        <begin position="54"/>
        <end position="148"/>
    </location>
</feature>
<dbReference type="Pfam" id="PF00250">
    <property type="entry name" value="Forkhead"/>
    <property type="match status" value="1"/>
</dbReference>
<evidence type="ECO:0000256" key="5">
    <source>
        <dbReference type="ARBA" id="ARBA00022843"/>
    </source>
</evidence>
<dbReference type="Gene3D" id="1.10.10.10">
    <property type="entry name" value="Winged helix-like DNA-binding domain superfamily/Winged helix DNA-binding domain"/>
    <property type="match status" value="1"/>
</dbReference>
<dbReference type="EMBL" id="FR904349">
    <property type="protein sequence ID" value="CDQ60474.1"/>
    <property type="molecule type" value="Genomic_DNA"/>
</dbReference>
<evidence type="ECO:0000313" key="14">
    <source>
        <dbReference type="EMBL" id="CDQ60474.1"/>
    </source>
</evidence>
<keyword evidence="6" id="KW-0805">Transcription regulation</keyword>
<feature type="region of interest" description="Disordered" evidence="12">
    <location>
        <begin position="1"/>
        <end position="50"/>
    </location>
</feature>
<keyword evidence="5" id="KW-0832">Ubl conjugation</keyword>
<keyword evidence="4" id="KW-0221">Differentiation</keyword>
<dbReference type="PROSITE" id="PS00658">
    <property type="entry name" value="FORK_HEAD_2"/>
    <property type="match status" value="1"/>
</dbReference>
<evidence type="ECO:0000256" key="8">
    <source>
        <dbReference type="ARBA" id="ARBA00023163"/>
    </source>
</evidence>
<dbReference type="CDD" id="cd20028">
    <property type="entry name" value="FH_FOXL2"/>
    <property type="match status" value="1"/>
</dbReference>
<evidence type="ECO:0000313" key="17">
    <source>
        <dbReference type="Proteomes" id="UP000694395"/>
    </source>
</evidence>
<evidence type="ECO:0000256" key="7">
    <source>
        <dbReference type="ARBA" id="ARBA00023125"/>
    </source>
</evidence>
<dbReference type="Ensembl" id="ENSOMYT00000046326.2">
    <property type="protein sequence ID" value="ENSOMYP00000042467.1"/>
    <property type="gene ID" value="ENSOMYG00000019615.2"/>
</dbReference>
<reference evidence="15" key="4">
    <citation type="submission" date="2025-05" db="UniProtKB">
        <authorList>
            <consortium name="Ensembl"/>
        </authorList>
    </citation>
    <scope>IDENTIFICATION</scope>
</reference>
<dbReference type="PANTHER" id="PTHR11829">
    <property type="entry name" value="FORKHEAD BOX PROTEIN"/>
    <property type="match status" value="1"/>
</dbReference>
<evidence type="ECO:0000256" key="6">
    <source>
        <dbReference type="ARBA" id="ARBA00023015"/>
    </source>
</evidence>
<dbReference type="Proteomes" id="UP000193380">
    <property type="component" value="Unassembled WGS sequence"/>
</dbReference>
<dbReference type="GeneTree" id="ENSGT00940000162075"/>
<keyword evidence="3" id="KW-0597">Phosphoprotein</keyword>
<keyword evidence="7 11" id="KW-0238">DNA-binding</keyword>
<dbReference type="GO" id="GO:0000978">
    <property type="term" value="F:RNA polymerase II cis-regulatory region sequence-specific DNA binding"/>
    <property type="evidence" value="ECO:0007669"/>
    <property type="project" value="TreeGrafter"/>
</dbReference>
<reference evidence="14" key="1">
    <citation type="journal article" date="2014" name="Nat. Commun.">
        <title>The rainbow trout genome provides novel insights into evolution after whole-genome duplication in vertebrates.</title>
        <authorList>
            <person name="Berthelot C."/>
            <person name="Brunet F."/>
            <person name="Chalopin D."/>
            <person name="Juanchich A."/>
            <person name="Bernard M."/>
            <person name="Noel B."/>
            <person name="Bento P."/>
            <person name="Da Silva C."/>
            <person name="Labadie K."/>
            <person name="Alberti A."/>
            <person name="Aury J.M."/>
            <person name="Louis A."/>
            <person name="Dehais P."/>
            <person name="Bardou P."/>
            <person name="Montfort J."/>
            <person name="Klopp C."/>
            <person name="Cabau C."/>
            <person name="Gaspin C."/>
            <person name="Thorgaard G.H."/>
            <person name="Boussaha M."/>
            <person name="Quillet E."/>
            <person name="Guyomard R."/>
            <person name="Galiana D."/>
            <person name="Bobe J."/>
            <person name="Volff J.N."/>
            <person name="Genet C."/>
            <person name="Wincker P."/>
            <person name="Jaillon O."/>
            <person name="Roest Crollius H."/>
            <person name="Guiguen Y."/>
        </authorList>
    </citation>
    <scope>NUCLEOTIDE SEQUENCE [LARGE SCALE GENOMIC DNA]</scope>
</reference>
<dbReference type="AlphaFoldDB" id="A0A060W5C4"/>
<dbReference type="PROSITE" id="PS00657">
    <property type="entry name" value="FORK_HEAD_1"/>
    <property type="match status" value="1"/>
</dbReference>
<evidence type="ECO:0000256" key="11">
    <source>
        <dbReference type="PROSITE-ProRule" id="PRU00089"/>
    </source>
</evidence>
<dbReference type="InterPro" id="IPR018122">
    <property type="entry name" value="TF_fork_head_CS_1"/>
</dbReference>